<reference evidence="1 2" key="1">
    <citation type="journal article" date="2015" name="Microbiome">
        <title>Genomic resolution of linkages in carbon, nitrogen, and sulfur cycling among widespread estuary sediment bacteria.</title>
        <authorList>
            <person name="Baker B.J."/>
            <person name="Lazar C.S."/>
            <person name="Teske A.P."/>
            <person name="Dick G.J."/>
        </authorList>
    </citation>
    <scope>NUCLEOTIDE SEQUENCE [LARGE SCALE GENOMIC DNA]</scope>
    <source>
        <strain evidence="1">SM1_77</strain>
    </source>
</reference>
<gene>
    <name evidence="1" type="ORF">AMJ74_02040</name>
</gene>
<dbReference type="EMBL" id="LJVE01000022">
    <property type="protein sequence ID" value="KPL15165.1"/>
    <property type="molecule type" value="Genomic_DNA"/>
</dbReference>
<comment type="caution">
    <text evidence="1">The sequence shown here is derived from an EMBL/GenBank/DDBJ whole genome shotgun (WGS) entry which is preliminary data.</text>
</comment>
<organism evidence="1 2">
    <name type="scientific">candidate division WOR_3 bacterium SM1_77</name>
    <dbReference type="NCBI Taxonomy" id="1703778"/>
    <lineage>
        <taxon>Bacteria</taxon>
        <taxon>Bacteria division WOR-3</taxon>
    </lineage>
</organism>
<proteinExistence type="predicted"/>
<evidence type="ECO:0000313" key="2">
    <source>
        <dbReference type="Proteomes" id="UP000050975"/>
    </source>
</evidence>
<accession>A0A0S8K2L0</accession>
<evidence type="ECO:0000313" key="1">
    <source>
        <dbReference type="EMBL" id="KPL15165.1"/>
    </source>
</evidence>
<dbReference type="Proteomes" id="UP000050975">
    <property type="component" value="Unassembled WGS sequence"/>
</dbReference>
<protein>
    <submittedName>
        <fullName evidence="1">Uncharacterized protein</fullName>
    </submittedName>
</protein>
<sequence length="85" mass="9711">MDKLALSMARIIRKIVAAQVQRELSEKKVGRPRKVATVEEKIVKSKVKVRKERSDKGTKRKGKALRNIRLGQLKRQSSLAEQMAE</sequence>
<dbReference type="AlphaFoldDB" id="A0A0S8K2L0"/>
<name>A0A0S8K2L0_UNCW3</name>